<reference evidence="3" key="1">
    <citation type="submission" date="2019-07" db="EMBL/GenBank/DDBJ databases">
        <authorList>
            <person name="Palmer J.M."/>
        </authorList>
    </citation>
    <scope>NUCLEOTIDE SEQUENCE</scope>
    <source>
        <strain evidence="3">PC9</strain>
    </source>
</reference>
<feature type="transmembrane region" description="Helical" evidence="2">
    <location>
        <begin position="20"/>
        <end position="45"/>
    </location>
</feature>
<feature type="transmembrane region" description="Helical" evidence="2">
    <location>
        <begin position="225"/>
        <end position="249"/>
    </location>
</feature>
<sequence length="334" mass="37393">MVSYPPDEPASTILLEQTFVAGDFICGIGYGIQIVLFFSCAIYLWKQRKSRPQTMFLLAYIIVLFCVETIFEAVQARTVQVIYIDNRAYPGGPWQYFLDTQNLAINVIFYATTFILTFLSDFLVLWRCWVIWTASGRLAAYLATAFPALLLLASFVMGTLWTLQSSQPGLSLYSKLPLAYGTSYYAISLSVNIILTILITFRLLLYRHRIKESLPEEHAKHYVSLLTIIIESAALYSLFSILFLITYAVNNPTNQIFLGMASSAQQIAGYLIIYRVAEGRAWKKDTLTQSTLPTMNFQPGKKEKSGTDSSATQTQMFGVSTHGVSLTPAASISD</sequence>
<evidence type="ECO:0000313" key="4">
    <source>
        <dbReference type="Proteomes" id="UP000623687"/>
    </source>
</evidence>
<name>A0A8H6ZY61_PLEOS</name>
<evidence type="ECO:0000256" key="1">
    <source>
        <dbReference type="SAM" id="MobiDB-lite"/>
    </source>
</evidence>
<organism evidence="3 4">
    <name type="scientific">Pleurotus ostreatus</name>
    <name type="common">Oyster mushroom</name>
    <name type="synonym">White-rot fungus</name>
    <dbReference type="NCBI Taxonomy" id="5322"/>
    <lineage>
        <taxon>Eukaryota</taxon>
        <taxon>Fungi</taxon>
        <taxon>Dikarya</taxon>
        <taxon>Basidiomycota</taxon>
        <taxon>Agaricomycotina</taxon>
        <taxon>Agaricomycetes</taxon>
        <taxon>Agaricomycetidae</taxon>
        <taxon>Agaricales</taxon>
        <taxon>Pleurotineae</taxon>
        <taxon>Pleurotaceae</taxon>
        <taxon>Pleurotus</taxon>
    </lineage>
</organism>
<keyword evidence="2" id="KW-0812">Transmembrane</keyword>
<feature type="transmembrane region" description="Helical" evidence="2">
    <location>
        <begin position="183"/>
        <end position="205"/>
    </location>
</feature>
<protein>
    <submittedName>
        <fullName evidence="3">Uncharacterized protein</fullName>
    </submittedName>
</protein>
<keyword evidence="2" id="KW-0472">Membrane</keyword>
<feature type="transmembrane region" description="Helical" evidence="2">
    <location>
        <begin position="255"/>
        <end position="274"/>
    </location>
</feature>
<keyword evidence="2" id="KW-1133">Transmembrane helix</keyword>
<evidence type="ECO:0000313" key="3">
    <source>
        <dbReference type="EMBL" id="KAF7433001.1"/>
    </source>
</evidence>
<comment type="caution">
    <text evidence="3">The sequence shown here is derived from an EMBL/GenBank/DDBJ whole genome shotgun (WGS) entry which is preliminary data.</text>
</comment>
<dbReference type="RefSeq" id="XP_036633028.1">
    <property type="nucleotide sequence ID" value="XM_036774526.1"/>
</dbReference>
<dbReference type="VEuPathDB" id="FungiDB:PC9H_004945"/>
<dbReference type="Proteomes" id="UP000623687">
    <property type="component" value="Unassembled WGS sequence"/>
</dbReference>
<dbReference type="EMBL" id="JACETU010000003">
    <property type="protein sequence ID" value="KAF7433001.1"/>
    <property type="molecule type" value="Genomic_DNA"/>
</dbReference>
<keyword evidence="4" id="KW-1185">Reference proteome</keyword>
<feature type="transmembrane region" description="Helical" evidence="2">
    <location>
        <begin position="57"/>
        <end position="83"/>
    </location>
</feature>
<feature type="region of interest" description="Disordered" evidence="1">
    <location>
        <begin position="293"/>
        <end position="312"/>
    </location>
</feature>
<dbReference type="OrthoDB" id="2641762at2759"/>
<accession>A0A8H6ZY61</accession>
<gene>
    <name evidence="3" type="ORF">PC9H_004945</name>
</gene>
<feature type="transmembrane region" description="Helical" evidence="2">
    <location>
        <begin position="103"/>
        <end position="126"/>
    </location>
</feature>
<proteinExistence type="predicted"/>
<feature type="transmembrane region" description="Helical" evidence="2">
    <location>
        <begin position="138"/>
        <end position="163"/>
    </location>
</feature>
<evidence type="ECO:0000256" key="2">
    <source>
        <dbReference type="SAM" id="Phobius"/>
    </source>
</evidence>
<dbReference type="GeneID" id="59374763"/>
<dbReference type="AlphaFoldDB" id="A0A8H6ZY61"/>